<dbReference type="InterPro" id="IPR008775">
    <property type="entry name" value="Phytyl_CoA_dOase-like"/>
</dbReference>
<evidence type="ECO:0000313" key="3">
    <source>
        <dbReference type="EMBL" id="WXB17639.1"/>
    </source>
</evidence>
<dbReference type="SUPFAM" id="SSF51197">
    <property type="entry name" value="Clavaminate synthase-like"/>
    <property type="match status" value="1"/>
</dbReference>
<dbReference type="Pfam" id="PF05721">
    <property type="entry name" value="PhyH"/>
    <property type="match status" value="1"/>
</dbReference>
<reference evidence="3 4" key="1">
    <citation type="submission" date="2021-12" db="EMBL/GenBank/DDBJ databases">
        <title>Discovery of the Pendulisporaceae a myxobacterial family with distinct sporulation behavior and unique specialized metabolism.</title>
        <authorList>
            <person name="Garcia R."/>
            <person name="Popoff A."/>
            <person name="Bader C.D."/>
            <person name="Loehr J."/>
            <person name="Walesch S."/>
            <person name="Walt C."/>
            <person name="Boldt J."/>
            <person name="Bunk B."/>
            <person name="Haeckl F.J.F.P.J."/>
            <person name="Gunesch A.P."/>
            <person name="Birkelbach J."/>
            <person name="Nuebel U."/>
            <person name="Pietschmann T."/>
            <person name="Bach T."/>
            <person name="Mueller R."/>
        </authorList>
    </citation>
    <scope>NUCLEOTIDE SEQUENCE [LARGE SCALE GENOMIC DNA]</scope>
    <source>
        <strain evidence="3 4">MSr11954</strain>
    </source>
</reference>
<name>A0ABZ2M621_9BACT</name>
<dbReference type="PANTHER" id="PTHR20883:SF15">
    <property type="entry name" value="PHYTANOYL-COA DIOXYGENASE DOMAIN-CONTAINING PROTEIN 1"/>
    <property type="match status" value="1"/>
</dbReference>
<keyword evidence="2" id="KW-0408">Iron</keyword>
<organism evidence="3 4">
    <name type="scientific">Pendulispora albinea</name>
    <dbReference type="NCBI Taxonomy" id="2741071"/>
    <lineage>
        <taxon>Bacteria</taxon>
        <taxon>Pseudomonadati</taxon>
        <taxon>Myxococcota</taxon>
        <taxon>Myxococcia</taxon>
        <taxon>Myxococcales</taxon>
        <taxon>Sorangiineae</taxon>
        <taxon>Pendulisporaceae</taxon>
        <taxon>Pendulispora</taxon>
    </lineage>
</organism>
<dbReference type="EMBL" id="CP089984">
    <property type="protein sequence ID" value="WXB17639.1"/>
    <property type="molecule type" value="Genomic_DNA"/>
</dbReference>
<dbReference type="Gene3D" id="2.60.120.620">
    <property type="entry name" value="q2cbj1_9rhob like domain"/>
    <property type="match status" value="1"/>
</dbReference>
<evidence type="ECO:0000256" key="2">
    <source>
        <dbReference type="ARBA" id="ARBA00023004"/>
    </source>
</evidence>
<keyword evidence="3" id="KW-0560">Oxidoreductase</keyword>
<keyword evidence="3" id="KW-0223">Dioxygenase</keyword>
<dbReference type="PANTHER" id="PTHR20883">
    <property type="entry name" value="PHYTANOYL-COA DIOXYGENASE DOMAIN CONTAINING 1"/>
    <property type="match status" value="1"/>
</dbReference>
<dbReference type="GO" id="GO:0051213">
    <property type="term" value="F:dioxygenase activity"/>
    <property type="evidence" value="ECO:0007669"/>
    <property type="project" value="UniProtKB-KW"/>
</dbReference>
<accession>A0ABZ2M621</accession>
<evidence type="ECO:0000256" key="1">
    <source>
        <dbReference type="ARBA" id="ARBA00022723"/>
    </source>
</evidence>
<keyword evidence="4" id="KW-1185">Reference proteome</keyword>
<evidence type="ECO:0000313" key="4">
    <source>
        <dbReference type="Proteomes" id="UP001370348"/>
    </source>
</evidence>
<keyword evidence="1" id="KW-0479">Metal-binding</keyword>
<protein>
    <submittedName>
        <fullName evidence="3">Phytanoyl-CoA dioxygenase family protein</fullName>
    </submittedName>
</protein>
<gene>
    <name evidence="3" type="ORF">LZC94_10235</name>
</gene>
<dbReference type="Proteomes" id="UP001370348">
    <property type="component" value="Chromosome"/>
</dbReference>
<proteinExistence type="predicted"/>
<sequence length="283" mass="31366">MAKHNVFEDMAGYGRADLAGTYSSTARARAGMDPAQVDAPLAELLERGYVIVHDALDPETLRRVRDAVTARFAHAGGRNNFEGFRTRRLYGLLDKTDTCDPILIHPLALALLDRVLLPNYLVSQAQAIEILAGEDAQPLHYDDAFYPIPRPRAPLGAATIFAIDAFTEDNGSTVLLPESHRWGERAPAPEDPRVAAVMPPGSMLFMLGTLWHGGGANRTHASRLAVTVQYCQPYLRTQENYFLSMSRERVKRASPDMQRLLGYDIHGPFMGFVNGMHPLRVLE</sequence>
<dbReference type="RefSeq" id="WP_394827273.1">
    <property type="nucleotide sequence ID" value="NZ_CP089984.1"/>
</dbReference>